<organism evidence="8 9">
    <name type="scientific">Paenibacillus ferrarius</name>
    <dbReference type="NCBI Taxonomy" id="1469647"/>
    <lineage>
        <taxon>Bacteria</taxon>
        <taxon>Bacillati</taxon>
        <taxon>Bacillota</taxon>
        <taxon>Bacilli</taxon>
        <taxon>Bacillales</taxon>
        <taxon>Paenibacillaceae</taxon>
        <taxon>Paenibacillus</taxon>
    </lineage>
</organism>
<dbReference type="GO" id="GO:0016301">
    <property type="term" value="F:kinase activity"/>
    <property type="evidence" value="ECO:0007669"/>
    <property type="project" value="UniProtKB-KW"/>
</dbReference>
<keyword evidence="2" id="KW-0547">Nucleotide-binding</keyword>
<dbReference type="RefSeq" id="WP_079418235.1">
    <property type="nucleotide sequence ID" value="NZ_MBTG01000037.1"/>
</dbReference>
<keyword evidence="9" id="KW-1185">Reference proteome</keyword>
<keyword evidence="1" id="KW-0808">Transferase</keyword>
<feature type="transmembrane region" description="Helical" evidence="6">
    <location>
        <begin position="21"/>
        <end position="43"/>
    </location>
</feature>
<evidence type="ECO:0000256" key="5">
    <source>
        <dbReference type="ARBA" id="ARBA00023012"/>
    </source>
</evidence>
<dbReference type="SMART" id="SM00387">
    <property type="entry name" value="HATPase_c"/>
    <property type="match status" value="1"/>
</dbReference>
<dbReference type="OrthoDB" id="9768405at2"/>
<feature type="transmembrane region" description="Helical" evidence="6">
    <location>
        <begin position="337"/>
        <end position="356"/>
    </location>
</feature>
<keyword evidence="4" id="KW-0067">ATP-binding</keyword>
<dbReference type="InterPro" id="IPR003594">
    <property type="entry name" value="HATPase_dom"/>
</dbReference>
<keyword evidence="6" id="KW-0472">Membrane</keyword>
<protein>
    <recommendedName>
        <fullName evidence="7">Histidine kinase domain-containing protein</fullName>
    </recommendedName>
</protein>
<feature type="transmembrane region" description="Helical" evidence="6">
    <location>
        <begin position="362"/>
        <end position="382"/>
    </location>
</feature>
<accession>A0A1V4HBD3</accession>
<dbReference type="EMBL" id="MBTG01000037">
    <property type="protein sequence ID" value="OPH49669.1"/>
    <property type="molecule type" value="Genomic_DNA"/>
</dbReference>
<evidence type="ECO:0000259" key="7">
    <source>
        <dbReference type="PROSITE" id="PS50109"/>
    </source>
</evidence>
<evidence type="ECO:0000256" key="1">
    <source>
        <dbReference type="ARBA" id="ARBA00022679"/>
    </source>
</evidence>
<comment type="caution">
    <text evidence="8">The sequence shown here is derived from an EMBL/GenBank/DDBJ whole genome shotgun (WGS) entry which is preliminary data.</text>
</comment>
<dbReference type="InterPro" id="IPR036034">
    <property type="entry name" value="PDZ_sf"/>
</dbReference>
<sequence length="641" mass="72477">MNGLKRLLPKQKNGRWIAASVICYLMLAVYIHMVSFNAPYIGIELGQSSGAGWPVESIDESGKAAVWDIQPGDKILAMDGSPHPKLVATVSGAILTRAGYIAVEKQDGTRREFRSAPVPSDIIQMIISAALELTLLGIGVFAVRTKPESRIIRQFYMLNGLMALCVLSQFSDEKTVSELIIILCSIWLPHLLLSFYLLLVFRTVHTRFKKLLTGYLVYSIALSLSLVYFIAAGQDVYNWVMDILNLTVVGTLLLLAGITFAYWKTFGRPEQNQLLVLFSGLFLSLLPYTVLYAIPILLGEEPIVLIKYTLIGLIPFSGAITYLLIDKSMLDIRLYFPRLLIHGIYLGSSFALFTLAAKGPAVVPYLLFVLFALLTFVYHKCLQRYQRKSQRHAEWLERQKLQLYKQLAENGNKPHAQSDMIPYNRILLEAQQSERIRTTYYLHDHLLQNLIFLSRDLEELHDTGTADKEQIAVWLKCVYDSQRDIRTLCDDLYPHIIDKGDLKEALHWLMRTMREKGDIRIELAYGLPPGEPASELIKTNLFRAIREIVHNAFKHSEATDMTIRLWMDRQTIYCQITDNGKGFDIASVLYPSPEGERRFGLLSVHSQIRHLGGDTDVDSSPGNGTVVTIKLPYGTEAHAHA</sequence>
<name>A0A1V4HBD3_9BACL</name>
<feature type="transmembrane region" description="Helical" evidence="6">
    <location>
        <begin position="155"/>
        <end position="171"/>
    </location>
</feature>
<feature type="transmembrane region" description="Helical" evidence="6">
    <location>
        <begin position="122"/>
        <end position="143"/>
    </location>
</feature>
<proteinExistence type="predicted"/>
<dbReference type="InterPro" id="IPR050482">
    <property type="entry name" value="Sensor_HK_TwoCompSys"/>
</dbReference>
<keyword evidence="5" id="KW-0902">Two-component regulatory system</keyword>
<dbReference type="SUPFAM" id="SSF50156">
    <property type="entry name" value="PDZ domain-like"/>
    <property type="match status" value="1"/>
</dbReference>
<dbReference type="Pfam" id="PF02518">
    <property type="entry name" value="HATPase_c"/>
    <property type="match status" value="1"/>
</dbReference>
<evidence type="ECO:0000256" key="4">
    <source>
        <dbReference type="ARBA" id="ARBA00022840"/>
    </source>
</evidence>
<evidence type="ECO:0000256" key="2">
    <source>
        <dbReference type="ARBA" id="ARBA00022741"/>
    </source>
</evidence>
<dbReference type="GO" id="GO:0000160">
    <property type="term" value="P:phosphorelay signal transduction system"/>
    <property type="evidence" value="ECO:0007669"/>
    <property type="project" value="UniProtKB-KW"/>
</dbReference>
<evidence type="ECO:0000313" key="9">
    <source>
        <dbReference type="Proteomes" id="UP000190626"/>
    </source>
</evidence>
<feature type="transmembrane region" description="Helical" evidence="6">
    <location>
        <begin position="304"/>
        <end position="325"/>
    </location>
</feature>
<evidence type="ECO:0000256" key="6">
    <source>
        <dbReference type="SAM" id="Phobius"/>
    </source>
</evidence>
<feature type="transmembrane region" description="Helical" evidence="6">
    <location>
        <begin position="275"/>
        <end position="298"/>
    </location>
</feature>
<keyword evidence="6" id="KW-1133">Transmembrane helix</keyword>
<evidence type="ECO:0000256" key="3">
    <source>
        <dbReference type="ARBA" id="ARBA00022777"/>
    </source>
</evidence>
<dbReference type="AlphaFoldDB" id="A0A1V4HBD3"/>
<dbReference type="PANTHER" id="PTHR24421">
    <property type="entry name" value="NITRATE/NITRITE SENSOR PROTEIN NARX-RELATED"/>
    <property type="match status" value="1"/>
</dbReference>
<dbReference type="InterPro" id="IPR005467">
    <property type="entry name" value="His_kinase_dom"/>
</dbReference>
<keyword evidence="6" id="KW-0812">Transmembrane</keyword>
<dbReference type="Proteomes" id="UP000190626">
    <property type="component" value="Unassembled WGS sequence"/>
</dbReference>
<dbReference type="CDD" id="cd16917">
    <property type="entry name" value="HATPase_UhpB-NarQ-NarX-like"/>
    <property type="match status" value="1"/>
</dbReference>
<dbReference type="GO" id="GO:0005524">
    <property type="term" value="F:ATP binding"/>
    <property type="evidence" value="ECO:0007669"/>
    <property type="project" value="UniProtKB-KW"/>
</dbReference>
<dbReference type="STRING" id="1469647.BC351_36765"/>
<feature type="transmembrane region" description="Helical" evidence="6">
    <location>
        <begin position="177"/>
        <end position="199"/>
    </location>
</feature>
<dbReference type="PROSITE" id="PS50109">
    <property type="entry name" value="HIS_KIN"/>
    <property type="match status" value="1"/>
</dbReference>
<feature type="transmembrane region" description="Helical" evidence="6">
    <location>
        <begin position="211"/>
        <end position="231"/>
    </location>
</feature>
<feature type="transmembrane region" description="Helical" evidence="6">
    <location>
        <begin position="243"/>
        <end position="263"/>
    </location>
</feature>
<dbReference type="SUPFAM" id="SSF55874">
    <property type="entry name" value="ATPase domain of HSP90 chaperone/DNA topoisomerase II/histidine kinase"/>
    <property type="match status" value="1"/>
</dbReference>
<dbReference type="Gene3D" id="3.30.565.10">
    <property type="entry name" value="Histidine kinase-like ATPase, C-terminal domain"/>
    <property type="match status" value="1"/>
</dbReference>
<evidence type="ECO:0000313" key="8">
    <source>
        <dbReference type="EMBL" id="OPH49669.1"/>
    </source>
</evidence>
<keyword evidence="3" id="KW-0418">Kinase</keyword>
<feature type="domain" description="Histidine kinase" evidence="7">
    <location>
        <begin position="441"/>
        <end position="635"/>
    </location>
</feature>
<dbReference type="InterPro" id="IPR036890">
    <property type="entry name" value="HATPase_C_sf"/>
</dbReference>
<gene>
    <name evidence="8" type="ORF">BC351_36765</name>
</gene>
<reference evidence="9" key="1">
    <citation type="submission" date="2016-07" db="EMBL/GenBank/DDBJ databases">
        <authorList>
            <person name="Florea S."/>
            <person name="Webb J.S."/>
            <person name="Jaromczyk J."/>
            <person name="Schardl C.L."/>
        </authorList>
    </citation>
    <scope>NUCLEOTIDE SEQUENCE [LARGE SCALE GENOMIC DNA]</scope>
    <source>
        <strain evidence="9">CY1</strain>
    </source>
</reference>
<dbReference type="PANTHER" id="PTHR24421:SF55">
    <property type="entry name" value="SENSOR HISTIDINE KINASE YDFH"/>
    <property type="match status" value="1"/>
</dbReference>